<dbReference type="InterPro" id="IPR050923">
    <property type="entry name" value="Cell_Proc_Reg/RNA_Proc"/>
</dbReference>
<protein>
    <submittedName>
        <fullName evidence="3">FHA domain-containing protein</fullName>
    </submittedName>
</protein>
<dbReference type="SMART" id="SM00240">
    <property type="entry name" value="FHA"/>
    <property type="match status" value="1"/>
</dbReference>
<gene>
    <name evidence="3" type="ORF">SAMN02745190_01205</name>
</gene>
<sequence>MSSSFAITFAQVLLQYGILFFLFYFLWKMGKSLSPALIINKQEDRAAGNEPDEAVLTILDGPDAYKGRRFAFRESLTVGRAEDNDLVISDNFVSHHHIVFRRVQTLYTVQDLGSSNHTYVNEEVLSERRILRNGDHIRIGMITILFER</sequence>
<feature type="domain" description="FHA" evidence="2">
    <location>
        <begin position="76"/>
        <end position="125"/>
    </location>
</feature>
<reference evidence="3 4" key="1">
    <citation type="submission" date="2016-11" db="EMBL/GenBank/DDBJ databases">
        <authorList>
            <person name="Jaros S."/>
            <person name="Januszkiewicz K."/>
            <person name="Wedrychowicz H."/>
        </authorList>
    </citation>
    <scope>NUCLEOTIDE SEQUENCE [LARGE SCALE GENOMIC DNA]</scope>
    <source>
        <strain evidence="3 4">DSM 10502</strain>
    </source>
</reference>
<dbReference type="STRING" id="1123243.SAMN02745190_01205"/>
<keyword evidence="1" id="KW-1133">Transmembrane helix</keyword>
<proteinExistence type="predicted"/>
<dbReference type="AlphaFoldDB" id="A0A1M4WEG3"/>
<dbReference type="Pfam" id="PF00498">
    <property type="entry name" value="FHA"/>
    <property type="match status" value="1"/>
</dbReference>
<dbReference type="RefSeq" id="WP_072935276.1">
    <property type="nucleotide sequence ID" value="NZ_FQUG01000004.1"/>
</dbReference>
<feature type="transmembrane region" description="Helical" evidence="1">
    <location>
        <begin position="6"/>
        <end position="27"/>
    </location>
</feature>
<dbReference type="Gene3D" id="2.60.200.20">
    <property type="match status" value="1"/>
</dbReference>
<dbReference type="InterPro" id="IPR008984">
    <property type="entry name" value="SMAD_FHA_dom_sf"/>
</dbReference>
<dbReference type="PROSITE" id="PS50006">
    <property type="entry name" value="FHA_DOMAIN"/>
    <property type="match status" value="1"/>
</dbReference>
<dbReference type="EMBL" id="FQUG01000004">
    <property type="protein sequence ID" value="SHE79639.1"/>
    <property type="molecule type" value="Genomic_DNA"/>
</dbReference>
<dbReference type="PANTHER" id="PTHR23308">
    <property type="entry name" value="NUCLEAR INHIBITOR OF PROTEIN PHOSPHATASE-1"/>
    <property type="match status" value="1"/>
</dbReference>
<dbReference type="CDD" id="cd00060">
    <property type="entry name" value="FHA"/>
    <property type="match status" value="1"/>
</dbReference>
<dbReference type="OrthoDB" id="9816434at2"/>
<evidence type="ECO:0000256" key="1">
    <source>
        <dbReference type="SAM" id="Phobius"/>
    </source>
</evidence>
<keyword evidence="4" id="KW-1185">Reference proteome</keyword>
<evidence type="ECO:0000313" key="4">
    <source>
        <dbReference type="Proteomes" id="UP000184404"/>
    </source>
</evidence>
<evidence type="ECO:0000313" key="3">
    <source>
        <dbReference type="EMBL" id="SHE79639.1"/>
    </source>
</evidence>
<dbReference type="InterPro" id="IPR000253">
    <property type="entry name" value="FHA_dom"/>
</dbReference>
<keyword evidence="1" id="KW-0812">Transmembrane</keyword>
<dbReference type="SUPFAM" id="SSF49879">
    <property type="entry name" value="SMAD/FHA domain"/>
    <property type="match status" value="1"/>
</dbReference>
<keyword evidence="1" id="KW-0472">Membrane</keyword>
<organism evidence="3 4">
    <name type="scientific">Schwartzia succinivorans DSM 10502</name>
    <dbReference type="NCBI Taxonomy" id="1123243"/>
    <lineage>
        <taxon>Bacteria</taxon>
        <taxon>Bacillati</taxon>
        <taxon>Bacillota</taxon>
        <taxon>Negativicutes</taxon>
        <taxon>Selenomonadales</taxon>
        <taxon>Selenomonadaceae</taxon>
        <taxon>Schwartzia</taxon>
    </lineage>
</organism>
<evidence type="ECO:0000259" key="2">
    <source>
        <dbReference type="PROSITE" id="PS50006"/>
    </source>
</evidence>
<name>A0A1M4WEG3_9FIRM</name>
<accession>A0A1M4WEG3</accession>
<dbReference type="Proteomes" id="UP000184404">
    <property type="component" value="Unassembled WGS sequence"/>
</dbReference>